<sequence>MALFVIEREFAEQLELTADSVRLVSKINAETGVHWLFSFLSADKKKTYCLYEAPNAEAIREAARRANVPADVIVEVSEFRPESLV</sequence>
<dbReference type="PATRIC" id="fig|94132.3.peg.1250"/>
<dbReference type="InterPro" id="IPR042557">
    <property type="entry name" value="SCO4226"/>
</dbReference>
<name>A0A127JZA7_9BURK</name>
<organism evidence="1 2">
    <name type="scientific">Ramlibacter tataouinensis</name>
    <dbReference type="NCBI Taxonomy" id="94132"/>
    <lineage>
        <taxon>Bacteria</taxon>
        <taxon>Pseudomonadati</taxon>
        <taxon>Pseudomonadota</taxon>
        <taxon>Betaproteobacteria</taxon>
        <taxon>Burkholderiales</taxon>
        <taxon>Comamonadaceae</taxon>
        <taxon>Ramlibacter</taxon>
    </lineage>
</organism>
<protein>
    <recommendedName>
        <fullName evidence="3">DUF4242 domain-containing protein</fullName>
    </recommendedName>
</protein>
<dbReference type="Proteomes" id="UP000070433">
    <property type="component" value="Chromosome"/>
</dbReference>
<dbReference type="EMBL" id="CP010951">
    <property type="protein sequence ID" value="AMO25290.1"/>
    <property type="molecule type" value="Genomic_DNA"/>
</dbReference>
<evidence type="ECO:0000313" key="1">
    <source>
        <dbReference type="EMBL" id="AMO25290.1"/>
    </source>
</evidence>
<evidence type="ECO:0000313" key="2">
    <source>
        <dbReference type="Proteomes" id="UP000070433"/>
    </source>
</evidence>
<proteinExistence type="predicted"/>
<dbReference type="Pfam" id="PF14026">
    <property type="entry name" value="SCO4226-like"/>
    <property type="match status" value="1"/>
</dbReference>
<dbReference type="InterPro" id="IPR025336">
    <property type="entry name" value="SCO4226-like"/>
</dbReference>
<keyword evidence="2" id="KW-1185">Reference proteome</keyword>
<evidence type="ECO:0008006" key="3">
    <source>
        <dbReference type="Google" id="ProtNLM"/>
    </source>
</evidence>
<dbReference type="AlphaFoldDB" id="A0A127JZA7"/>
<dbReference type="Gene3D" id="3.30.70.3090">
    <property type="entry name" value="ORF SCO4226, nickel-binding ferredoxin-like monomer"/>
    <property type="match status" value="1"/>
</dbReference>
<dbReference type="OrthoDB" id="9800027at2"/>
<accession>A0A127JZA7</accession>
<reference evidence="1 2" key="1">
    <citation type="journal article" date="2014" name="Int. J. Syst. Evol. Microbiol.">
        <title>Ramlibacter solisilvae sp. nov., isolated from forest soil, and emended description of the genus Ramlibacter.</title>
        <authorList>
            <person name="Lee H.J."/>
            <person name="Lee S.H."/>
            <person name="Lee S.S."/>
            <person name="Lee J.S."/>
            <person name="Kim Y."/>
            <person name="Kim S.C."/>
            <person name="Jeon C.O."/>
        </authorList>
    </citation>
    <scope>NUCLEOTIDE SEQUENCE [LARGE SCALE GENOMIC DNA]</scope>
    <source>
        <strain evidence="1 2">5-10</strain>
    </source>
</reference>
<gene>
    <name evidence="1" type="ORF">UC35_06185</name>
</gene>